<sequence>LKGGNLSQVSAFLVGLLVGLPPNELLNIAGWVTHRN</sequence>
<protein>
    <submittedName>
        <fullName evidence="1">Uncharacterized protein</fullName>
    </submittedName>
</protein>
<proteinExistence type="predicted"/>
<reference evidence="1" key="1">
    <citation type="submission" date="2018-06" db="EMBL/GenBank/DDBJ databases">
        <authorList>
            <person name="Zhirakovskaya E."/>
        </authorList>
    </citation>
    <scope>NUCLEOTIDE SEQUENCE</scope>
</reference>
<evidence type="ECO:0000313" key="1">
    <source>
        <dbReference type="EMBL" id="VAX24062.1"/>
    </source>
</evidence>
<accession>A0A3B1C7E4</accession>
<gene>
    <name evidence="1" type="ORF">MNBD_NITROSPINAE01-816</name>
</gene>
<dbReference type="AlphaFoldDB" id="A0A3B1C7E4"/>
<name>A0A3B1C7E4_9ZZZZ</name>
<feature type="non-terminal residue" evidence="1">
    <location>
        <position position="1"/>
    </location>
</feature>
<dbReference type="EMBL" id="UOGC01000158">
    <property type="protein sequence ID" value="VAX24062.1"/>
    <property type="molecule type" value="Genomic_DNA"/>
</dbReference>
<organism evidence="1">
    <name type="scientific">hydrothermal vent metagenome</name>
    <dbReference type="NCBI Taxonomy" id="652676"/>
    <lineage>
        <taxon>unclassified sequences</taxon>
        <taxon>metagenomes</taxon>
        <taxon>ecological metagenomes</taxon>
    </lineage>
</organism>